<comment type="caution">
    <text evidence="2">The sequence shown here is derived from an EMBL/GenBank/DDBJ whole genome shotgun (WGS) entry which is preliminary data.</text>
</comment>
<proteinExistence type="predicted"/>
<name>A0ABT8RAM7_9BACT</name>
<feature type="domain" description="Xylose isomerase-like TIM barrel" evidence="1">
    <location>
        <begin position="75"/>
        <end position="322"/>
    </location>
</feature>
<evidence type="ECO:0000313" key="2">
    <source>
        <dbReference type="EMBL" id="MDO1448258.1"/>
    </source>
</evidence>
<dbReference type="InterPro" id="IPR036237">
    <property type="entry name" value="Xyl_isomerase-like_sf"/>
</dbReference>
<dbReference type="Pfam" id="PF01261">
    <property type="entry name" value="AP_endonuc_2"/>
    <property type="match status" value="1"/>
</dbReference>
<dbReference type="Proteomes" id="UP001168528">
    <property type="component" value="Unassembled WGS sequence"/>
</dbReference>
<keyword evidence="3" id="KW-1185">Reference proteome</keyword>
<organism evidence="2 3">
    <name type="scientific">Rhodocytophaga aerolata</name>
    <dbReference type="NCBI Taxonomy" id="455078"/>
    <lineage>
        <taxon>Bacteria</taxon>
        <taxon>Pseudomonadati</taxon>
        <taxon>Bacteroidota</taxon>
        <taxon>Cytophagia</taxon>
        <taxon>Cytophagales</taxon>
        <taxon>Rhodocytophagaceae</taxon>
        <taxon>Rhodocytophaga</taxon>
    </lineage>
</organism>
<evidence type="ECO:0000259" key="1">
    <source>
        <dbReference type="Pfam" id="PF01261"/>
    </source>
</evidence>
<gene>
    <name evidence="2" type="ORF">Q0590_18430</name>
</gene>
<dbReference type="InterPro" id="IPR006311">
    <property type="entry name" value="TAT_signal"/>
</dbReference>
<reference evidence="2" key="1">
    <citation type="submission" date="2023-07" db="EMBL/GenBank/DDBJ databases">
        <title>The genome sequence of Rhodocytophaga aerolata KACC 12507.</title>
        <authorList>
            <person name="Zhang X."/>
        </authorList>
    </citation>
    <scope>NUCLEOTIDE SEQUENCE</scope>
    <source>
        <strain evidence="2">KACC 12507</strain>
    </source>
</reference>
<dbReference type="EMBL" id="JAUKPO010000010">
    <property type="protein sequence ID" value="MDO1448258.1"/>
    <property type="molecule type" value="Genomic_DNA"/>
</dbReference>
<dbReference type="PANTHER" id="PTHR12110:SF53">
    <property type="entry name" value="BLR5974 PROTEIN"/>
    <property type="match status" value="1"/>
</dbReference>
<dbReference type="InterPro" id="IPR013022">
    <property type="entry name" value="Xyl_isomerase-like_TIM-brl"/>
</dbReference>
<evidence type="ECO:0000313" key="3">
    <source>
        <dbReference type="Proteomes" id="UP001168528"/>
    </source>
</evidence>
<dbReference type="PROSITE" id="PS51318">
    <property type="entry name" value="TAT"/>
    <property type="match status" value="1"/>
</dbReference>
<protein>
    <submittedName>
        <fullName evidence="2">Sugar phosphate isomerase/epimerase family protein</fullName>
    </submittedName>
</protein>
<dbReference type="SUPFAM" id="SSF51658">
    <property type="entry name" value="Xylose isomerase-like"/>
    <property type="match status" value="1"/>
</dbReference>
<dbReference type="RefSeq" id="WP_302039059.1">
    <property type="nucleotide sequence ID" value="NZ_JAUKPO010000010.1"/>
</dbReference>
<sequence length="328" mass="36189">MHTPIPSLESESTSSRREWLKKAGLVSVAAVGAPAMLASAEKNAPAPAAQPIRISVSTYSYWHFREPKYPVEKVIEEAAKLGFDGVEILHRQMDNETIPYMNKLKRMAFERGLALPMLSIHQNFVKPDAAERKKDIDHTIKCIGLATQMGIPCIRLNSGRWNTAGTFDELMKVRGKEAPLPGYTDDDAFKWCIDAVGECLKEAEKAGVILAIENHWGLTTQVEGLLRIYQAHASSPAMGMNVDTGNFAGDPYSQFEKLAPYATIVQAKTYYGGGNWYTLDLDYGRIANILRKANFKGYVSLEMEGKEDAATAVPKSLAVLRKAFTTPA</sequence>
<dbReference type="GO" id="GO:0016853">
    <property type="term" value="F:isomerase activity"/>
    <property type="evidence" value="ECO:0007669"/>
    <property type="project" value="UniProtKB-KW"/>
</dbReference>
<dbReference type="Gene3D" id="3.20.20.150">
    <property type="entry name" value="Divalent-metal-dependent TIM barrel enzymes"/>
    <property type="match status" value="1"/>
</dbReference>
<accession>A0ABT8RAM7</accession>
<dbReference type="PANTHER" id="PTHR12110">
    <property type="entry name" value="HYDROXYPYRUVATE ISOMERASE"/>
    <property type="match status" value="1"/>
</dbReference>
<dbReference type="InterPro" id="IPR050312">
    <property type="entry name" value="IolE/XylAMocC-like"/>
</dbReference>
<keyword evidence="2" id="KW-0413">Isomerase</keyword>